<dbReference type="Pfam" id="PF09588">
    <property type="entry name" value="YqaJ"/>
    <property type="match status" value="1"/>
</dbReference>
<geneLocation type="plasmid" evidence="2">
    <name>pM7012</name>
</geneLocation>
<dbReference type="InterPro" id="IPR017482">
    <property type="entry name" value="Lambda-type_endonuclease"/>
</dbReference>
<dbReference type="InterPro" id="IPR019080">
    <property type="entry name" value="YqaJ_viral_recombinase"/>
</dbReference>
<keyword evidence="2" id="KW-0255">Endonuclease</keyword>
<reference evidence="2" key="2">
    <citation type="submission" date="2024-06" db="EMBL/GenBank/DDBJ databases">
        <authorList>
            <person name="Sakai Y."/>
            <person name="Fujii T."/>
        </authorList>
    </citation>
    <scope>NUCLEOTIDE SEQUENCE</scope>
    <source>
        <strain evidence="2">M701</strain>
        <plasmid evidence="2">pM7012</plasmid>
    </source>
</reference>
<name>V5YNA4_9BURK</name>
<keyword evidence="2" id="KW-0614">Plasmid</keyword>
<protein>
    <submittedName>
        <fullName evidence="2">Phage-type endonuclease</fullName>
    </submittedName>
</protein>
<dbReference type="EMBL" id="AB853026">
    <property type="protein sequence ID" value="BAO18798.1"/>
    <property type="molecule type" value="Genomic_DNA"/>
</dbReference>
<dbReference type="Gene3D" id="3.90.320.10">
    <property type="match status" value="1"/>
</dbReference>
<dbReference type="AlphaFoldDB" id="V5YNA4"/>
<proteinExistence type="predicted"/>
<reference evidence="2" key="1">
    <citation type="journal article" date="2014" name="Microbiology">
        <title>A 2,4-dichlorophenoxyacetic acid degradation plasmid pM7012 discloses distribution of an unclassified megaplasmid group across bacterial species.</title>
        <authorList>
            <person name="Sakai Y."/>
            <person name="Ogawa N."/>
            <person name="Shimomura Y."/>
            <person name="Fujii T."/>
        </authorList>
    </citation>
    <scope>NUCLEOTIDE SEQUENCE</scope>
    <source>
        <strain evidence="2">M701</strain>
    </source>
</reference>
<dbReference type="GO" id="GO:0004519">
    <property type="term" value="F:endonuclease activity"/>
    <property type="evidence" value="ECO:0007669"/>
    <property type="project" value="UniProtKB-KW"/>
</dbReference>
<dbReference type="InterPro" id="IPR011604">
    <property type="entry name" value="PDDEXK-like_dom_sf"/>
</dbReference>
<evidence type="ECO:0000259" key="1">
    <source>
        <dbReference type="Pfam" id="PF09588"/>
    </source>
</evidence>
<dbReference type="SUPFAM" id="SSF52980">
    <property type="entry name" value="Restriction endonuclease-like"/>
    <property type="match status" value="1"/>
</dbReference>
<feature type="domain" description="YqaJ viral recombinase" evidence="1">
    <location>
        <begin position="17"/>
        <end position="151"/>
    </location>
</feature>
<dbReference type="NCBIfam" id="TIGR03033">
    <property type="entry name" value="phage_rel_nuc"/>
    <property type="match status" value="1"/>
</dbReference>
<dbReference type="RefSeq" id="WP_023842341.1">
    <property type="nucleotide sequence ID" value="NC_022995.1"/>
</dbReference>
<keyword evidence="2" id="KW-0378">Hydrolase</keyword>
<organism evidence="2">
    <name type="scientific">Burkholderia sp. M701</name>
    <dbReference type="NCBI Taxonomy" id="326454"/>
    <lineage>
        <taxon>Bacteria</taxon>
        <taxon>Pseudomonadati</taxon>
        <taxon>Pseudomonadota</taxon>
        <taxon>Betaproteobacteria</taxon>
        <taxon>Burkholderiales</taxon>
        <taxon>Burkholderiaceae</taxon>
        <taxon>Burkholderia</taxon>
    </lineage>
</organism>
<accession>V5YNA4</accession>
<evidence type="ECO:0000313" key="2">
    <source>
        <dbReference type="EMBL" id="BAO18798.1"/>
    </source>
</evidence>
<dbReference type="InterPro" id="IPR011335">
    <property type="entry name" value="Restrct_endonuc-II-like"/>
</dbReference>
<sequence length="331" mass="36693">MAMIILSGPVTVQGSPEWLAWRLKGIGGSDAPIIMGKSLYMRAYELFKQKTGKATAQKPNPILDKIRERGHLLEPLARAAFERETGDLVSPIVGVSATHAFIRSSFDAYDPFKREPTEIKCPGERAHAIAVSGKVPDEYIDQIQHEIFVAESDWANYYSFDGDKGVLVRVARDQKRIDQIVASEEEFWDRVRSGVWETNEWVAASTNYLMIKKEMDDLKTREAQARQALVDLIPPGKDSMEGCGLLVTKSGRAGNVDYAKILADRNITLTDAELDAYRGSGTSDVTRVTVTRDLDVTSIDAKPLDLNLPKIAQIPAGPSFDDYVTPTDFVI</sequence>
<keyword evidence="2" id="KW-0540">Nuclease</keyword>